<protein>
    <submittedName>
        <fullName evidence="5">Uncharacterized protein</fullName>
    </submittedName>
</protein>
<accession>A0A914W380</accession>
<keyword evidence="3" id="KW-0732">Signal</keyword>
<feature type="compositionally biased region" description="Basic and acidic residues" evidence="2">
    <location>
        <begin position="182"/>
        <end position="204"/>
    </location>
</feature>
<name>A0A914W380_9BILA</name>
<keyword evidence="4" id="KW-1185">Reference proteome</keyword>
<sequence>MRALALVALLPCILAGNLLELSPQFAAPVHPNRPSDFYAFPPDTKTCCEEAPWIPHKLSKLDNVLYETDRKNSIVFKRLSQIIEEVNAFEATQVEVDHYIVGTKARFLTEIYQNGIKGIKGYAGVRGEHGAPGELGEQGPPGRPGQMGERGRPGNRGRPGRKGANGPPGFKGPQGKVGPPGKLDEHCKVVDGDSGEKDRDHSGEPTRFGDNNEENWKFGKERGNLKFNEGHGKRDGDEPKRFNTHDGDEPKRFNTHDGDEHKRFNSREDRGDVQFGHGKSGEEESERFGRFKRDDRRFNSEEKEGKGLHFGGGDGDDHHRFGDDSHGDDHHRFGDENSGEDLRYGHGHIHRGHDRDNDWGWGKCAAPGERGPRGPAGVAGPIGEPGPYGNDGPKGYRGRAGQKGGRGADCCSFHPTEHPWSEPEW</sequence>
<keyword evidence="1" id="KW-0677">Repeat</keyword>
<feature type="compositionally biased region" description="Basic and acidic residues" evidence="2">
    <location>
        <begin position="214"/>
        <end position="272"/>
    </location>
</feature>
<dbReference type="WBParaSite" id="PSAMB.scaffold2929size20519.g19649.t1">
    <property type="protein sequence ID" value="PSAMB.scaffold2929size20519.g19649.t1"/>
    <property type="gene ID" value="PSAMB.scaffold2929size20519.g19649"/>
</dbReference>
<proteinExistence type="predicted"/>
<evidence type="ECO:0000313" key="5">
    <source>
        <dbReference type="WBParaSite" id="PSAMB.scaffold2929size20519.g19649.t1"/>
    </source>
</evidence>
<dbReference type="Pfam" id="PF01391">
    <property type="entry name" value="Collagen"/>
    <property type="match status" value="2"/>
</dbReference>
<evidence type="ECO:0000256" key="1">
    <source>
        <dbReference type="ARBA" id="ARBA00022737"/>
    </source>
</evidence>
<dbReference type="Proteomes" id="UP000887566">
    <property type="component" value="Unplaced"/>
</dbReference>
<feature type="chain" id="PRO_5036834164" evidence="3">
    <location>
        <begin position="16"/>
        <end position="425"/>
    </location>
</feature>
<organism evidence="4 5">
    <name type="scientific">Plectus sambesii</name>
    <dbReference type="NCBI Taxonomy" id="2011161"/>
    <lineage>
        <taxon>Eukaryota</taxon>
        <taxon>Metazoa</taxon>
        <taxon>Ecdysozoa</taxon>
        <taxon>Nematoda</taxon>
        <taxon>Chromadorea</taxon>
        <taxon>Plectida</taxon>
        <taxon>Plectina</taxon>
        <taxon>Plectoidea</taxon>
        <taxon>Plectidae</taxon>
        <taxon>Plectus</taxon>
    </lineage>
</organism>
<feature type="compositionally biased region" description="Basic and acidic residues" evidence="2">
    <location>
        <begin position="279"/>
        <end position="307"/>
    </location>
</feature>
<reference evidence="5" key="1">
    <citation type="submission" date="2022-11" db="UniProtKB">
        <authorList>
            <consortium name="WormBaseParasite"/>
        </authorList>
    </citation>
    <scope>IDENTIFICATION</scope>
</reference>
<evidence type="ECO:0000256" key="3">
    <source>
        <dbReference type="SAM" id="SignalP"/>
    </source>
</evidence>
<dbReference type="InterPro" id="IPR008160">
    <property type="entry name" value="Collagen"/>
</dbReference>
<feature type="compositionally biased region" description="Basic and acidic residues" evidence="2">
    <location>
        <begin position="315"/>
        <end position="344"/>
    </location>
</feature>
<dbReference type="AlphaFoldDB" id="A0A914W380"/>
<feature type="compositionally biased region" description="Low complexity" evidence="2">
    <location>
        <begin position="365"/>
        <end position="382"/>
    </location>
</feature>
<evidence type="ECO:0000313" key="4">
    <source>
        <dbReference type="Proteomes" id="UP000887566"/>
    </source>
</evidence>
<feature type="region of interest" description="Disordered" evidence="2">
    <location>
        <begin position="129"/>
        <end position="425"/>
    </location>
</feature>
<feature type="compositionally biased region" description="Basic and acidic residues" evidence="2">
    <location>
        <begin position="415"/>
        <end position="425"/>
    </location>
</feature>
<dbReference type="PANTHER" id="PTHR24637">
    <property type="entry name" value="COLLAGEN"/>
    <property type="match status" value="1"/>
</dbReference>
<feature type="signal peptide" evidence="3">
    <location>
        <begin position="1"/>
        <end position="15"/>
    </location>
</feature>
<feature type="compositionally biased region" description="Low complexity" evidence="2">
    <location>
        <begin position="162"/>
        <end position="181"/>
    </location>
</feature>
<evidence type="ECO:0000256" key="2">
    <source>
        <dbReference type="SAM" id="MobiDB-lite"/>
    </source>
</evidence>